<accession>A0A316HAQ1</accession>
<protein>
    <recommendedName>
        <fullName evidence="4">Secreted protein</fullName>
    </recommendedName>
</protein>
<evidence type="ECO:0000313" key="3">
    <source>
        <dbReference type="Proteomes" id="UP000245678"/>
    </source>
</evidence>
<keyword evidence="3" id="KW-1185">Reference proteome</keyword>
<evidence type="ECO:0008006" key="4">
    <source>
        <dbReference type="Google" id="ProtNLM"/>
    </source>
</evidence>
<evidence type="ECO:0000256" key="1">
    <source>
        <dbReference type="SAM" id="SignalP"/>
    </source>
</evidence>
<keyword evidence="1" id="KW-0732">Signal</keyword>
<organism evidence="2 3">
    <name type="scientific">Mucilaginibacter oryzae</name>
    <dbReference type="NCBI Taxonomy" id="468058"/>
    <lineage>
        <taxon>Bacteria</taxon>
        <taxon>Pseudomonadati</taxon>
        <taxon>Bacteroidota</taxon>
        <taxon>Sphingobacteriia</taxon>
        <taxon>Sphingobacteriales</taxon>
        <taxon>Sphingobacteriaceae</taxon>
        <taxon>Mucilaginibacter</taxon>
    </lineage>
</organism>
<dbReference type="EMBL" id="QGHA01000005">
    <property type="protein sequence ID" value="PWK77050.1"/>
    <property type="molecule type" value="Genomic_DNA"/>
</dbReference>
<dbReference type="AlphaFoldDB" id="A0A316HAQ1"/>
<reference evidence="2 3" key="1">
    <citation type="submission" date="2018-05" db="EMBL/GenBank/DDBJ databases">
        <title>Genomic Encyclopedia of Archaeal and Bacterial Type Strains, Phase II (KMG-II): from individual species to whole genera.</title>
        <authorList>
            <person name="Goeker M."/>
        </authorList>
    </citation>
    <scope>NUCLEOTIDE SEQUENCE [LARGE SCALE GENOMIC DNA]</scope>
    <source>
        <strain evidence="2 3">DSM 19975</strain>
    </source>
</reference>
<dbReference type="RefSeq" id="WP_109608487.1">
    <property type="nucleotide sequence ID" value="NZ_QGHA01000005.1"/>
</dbReference>
<feature type="chain" id="PRO_5016315580" description="Secreted protein" evidence="1">
    <location>
        <begin position="23"/>
        <end position="91"/>
    </location>
</feature>
<sequence>MKKIRMGLMAIAALSGVGSAFAFSPKPQATTYYARQTAGNGFHWTKTVPNPNTAQCLTVTSRICQISTNTAPSDNQIPAGHTATDRVFVTL</sequence>
<name>A0A316HAQ1_9SPHI</name>
<comment type="caution">
    <text evidence="2">The sequence shown here is derived from an EMBL/GenBank/DDBJ whole genome shotgun (WGS) entry which is preliminary data.</text>
</comment>
<proteinExistence type="predicted"/>
<dbReference type="Proteomes" id="UP000245678">
    <property type="component" value="Unassembled WGS sequence"/>
</dbReference>
<evidence type="ECO:0000313" key="2">
    <source>
        <dbReference type="EMBL" id="PWK77050.1"/>
    </source>
</evidence>
<gene>
    <name evidence="2" type="ORF">LX99_02860</name>
</gene>
<feature type="signal peptide" evidence="1">
    <location>
        <begin position="1"/>
        <end position="22"/>
    </location>
</feature>